<feature type="compositionally biased region" description="Basic and acidic residues" evidence="1">
    <location>
        <begin position="40"/>
        <end position="51"/>
    </location>
</feature>
<sequence>MLFVMLISTSSSLGIFKRCARLEQPPKTIGTSLATRTRSIPREQEPTERPQSDSGKQPDVTRSYTAMAIESVCGKRLSSIKVEPLMVKNPTGSCTNIDSTTIY</sequence>
<dbReference type="EMBL" id="LR031568">
    <property type="protein sequence ID" value="VDC63201.1"/>
    <property type="molecule type" value="Genomic_DNA"/>
</dbReference>
<gene>
    <name evidence="2" type="ORF">BRAA09T40812Z</name>
</gene>
<name>A0A3P5YQY5_BRACM</name>
<organism evidence="2">
    <name type="scientific">Brassica campestris</name>
    <name type="common">Field mustard</name>
    <dbReference type="NCBI Taxonomy" id="3711"/>
    <lineage>
        <taxon>Eukaryota</taxon>
        <taxon>Viridiplantae</taxon>
        <taxon>Streptophyta</taxon>
        <taxon>Embryophyta</taxon>
        <taxon>Tracheophyta</taxon>
        <taxon>Spermatophyta</taxon>
        <taxon>Magnoliopsida</taxon>
        <taxon>eudicotyledons</taxon>
        <taxon>Gunneridae</taxon>
        <taxon>Pentapetalae</taxon>
        <taxon>rosids</taxon>
        <taxon>malvids</taxon>
        <taxon>Brassicales</taxon>
        <taxon>Brassicaceae</taxon>
        <taxon>Brassiceae</taxon>
        <taxon>Brassica</taxon>
    </lineage>
</organism>
<evidence type="ECO:0000256" key="1">
    <source>
        <dbReference type="SAM" id="MobiDB-lite"/>
    </source>
</evidence>
<feature type="compositionally biased region" description="Polar residues" evidence="1">
    <location>
        <begin position="29"/>
        <end position="38"/>
    </location>
</feature>
<dbReference type="AlphaFoldDB" id="A0A3P5YQY5"/>
<evidence type="ECO:0000313" key="2">
    <source>
        <dbReference type="EMBL" id="VDC63201.1"/>
    </source>
</evidence>
<feature type="region of interest" description="Disordered" evidence="1">
    <location>
        <begin position="27"/>
        <end position="62"/>
    </location>
</feature>
<protein>
    <submittedName>
        <fullName evidence="2">Uncharacterized protein</fullName>
    </submittedName>
</protein>
<reference evidence="2" key="1">
    <citation type="submission" date="2018-11" db="EMBL/GenBank/DDBJ databases">
        <authorList>
            <consortium name="Genoscope - CEA"/>
            <person name="William W."/>
        </authorList>
    </citation>
    <scope>NUCLEOTIDE SEQUENCE</scope>
</reference>
<feature type="compositionally biased region" description="Polar residues" evidence="1">
    <location>
        <begin position="52"/>
        <end position="62"/>
    </location>
</feature>
<proteinExistence type="predicted"/>
<accession>A0A3P5YQY5</accession>